<keyword evidence="11" id="KW-1185">Reference proteome</keyword>
<dbReference type="NCBIfam" id="TIGR02397">
    <property type="entry name" value="dnaX_nterm"/>
    <property type="match status" value="1"/>
</dbReference>
<dbReference type="HOGENOM" id="CLU_006229_0_1_14"/>
<dbReference type="InterPro" id="IPR012763">
    <property type="entry name" value="DNA_pol_III_sug/sutau_N"/>
</dbReference>
<evidence type="ECO:0000259" key="9">
    <source>
        <dbReference type="SMART" id="SM00382"/>
    </source>
</evidence>
<dbReference type="InterPro" id="IPR003593">
    <property type="entry name" value="AAA+_ATPase"/>
</dbReference>
<evidence type="ECO:0000256" key="1">
    <source>
        <dbReference type="ARBA" id="ARBA00006360"/>
    </source>
</evidence>
<evidence type="ECO:0000313" key="11">
    <source>
        <dbReference type="Proteomes" id="UP000002020"/>
    </source>
</evidence>
<keyword evidence="2" id="KW-0479">Metal-binding</keyword>
<name>B3R066_PHYMT</name>
<keyword evidence="8" id="KW-0548">Nucleotidyltransferase</keyword>
<dbReference type="GO" id="GO:0009360">
    <property type="term" value="C:DNA polymerase III complex"/>
    <property type="evidence" value="ECO:0007669"/>
    <property type="project" value="InterPro"/>
</dbReference>
<dbReference type="GO" id="GO:0005524">
    <property type="term" value="F:ATP binding"/>
    <property type="evidence" value="ECO:0007669"/>
    <property type="project" value="UniProtKB-KW"/>
</dbReference>
<evidence type="ECO:0000256" key="7">
    <source>
        <dbReference type="ARBA" id="ARBA00049244"/>
    </source>
</evidence>
<organism evidence="11">
    <name type="scientific">Phytoplasma mali (strain AT)</name>
    <dbReference type="NCBI Taxonomy" id="482235"/>
    <lineage>
        <taxon>Bacteria</taxon>
        <taxon>Bacillati</taxon>
        <taxon>Mycoplasmatota</taxon>
        <taxon>Mollicutes</taxon>
        <taxon>Acholeplasmatales</taxon>
        <taxon>Acholeplasmataceae</taxon>
        <taxon>Candidatus Phytoplasma</taxon>
        <taxon>16SrX (Apple proliferation group)</taxon>
    </lineage>
</organism>
<dbReference type="SUPFAM" id="SSF52540">
    <property type="entry name" value="P-loop containing nucleoside triphosphate hydrolases"/>
    <property type="match status" value="1"/>
</dbReference>
<dbReference type="InterPro" id="IPR050238">
    <property type="entry name" value="DNA_Rep/Repair_Clamp_Loader"/>
</dbReference>
<feature type="domain" description="AAA+ ATPase" evidence="9">
    <location>
        <begin position="37"/>
        <end position="178"/>
    </location>
</feature>
<dbReference type="eggNOG" id="COG2812">
    <property type="taxonomic scope" value="Bacteria"/>
</dbReference>
<gene>
    <name evidence="8 10" type="primary">dnaX</name>
    <name evidence="10" type="ordered locus">ATP_00043</name>
</gene>
<dbReference type="EC" id="2.7.7.7" evidence="8"/>
<keyword evidence="3 8" id="KW-0547">Nucleotide-binding</keyword>
<dbReference type="CDD" id="cd00009">
    <property type="entry name" value="AAA"/>
    <property type="match status" value="1"/>
</dbReference>
<dbReference type="Gene3D" id="1.10.8.60">
    <property type="match status" value="1"/>
</dbReference>
<dbReference type="InterPro" id="IPR027417">
    <property type="entry name" value="P-loop_NTPase"/>
</dbReference>
<dbReference type="InterPro" id="IPR045085">
    <property type="entry name" value="HLD_clamp_pol_III_gamma_tau"/>
</dbReference>
<comment type="subunit">
    <text evidence="8">DNA polymerase III contains a core (composed of alpha, epsilon and theta chains) that associates with a tau subunit. This core dimerizes to form the POLIII' complex. PolIII' associates with the gamma complex (composed of gamma, delta, delta', psi and chi chains) and with the beta chain to form the complete DNA polymerase III complex.</text>
</comment>
<comment type="function">
    <text evidence="8">DNA polymerase III is a complex, multichain enzyme responsible for most of the replicative synthesis in bacteria. This DNA polymerase also exhibits 3' to 5' exonuclease activity.</text>
</comment>
<evidence type="ECO:0000256" key="8">
    <source>
        <dbReference type="RuleBase" id="RU364063"/>
    </source>
</evidence>
<dbReference type="Pfam" id="PF13177">
    <property type="entry name" value="DNA_pol3_delta2"/>
    <property type="match status" value="1"/>
</dbReference>
<sequence length="580" mass="67769">MSYIAFYRKYRPKFFKNVVGQKIIIQTLRNAIIYKKLSHCYLFSGNKGTGKTTLAKIFSKTINCLNNKDGDCCGYCEACNIIDKQNSDIIEIDGASYNGVEEIRDLKNKINYKTNFLKYKIYIIDEVHVLTGNAFNALLKTLEEPPKHVIFIFATTESHKIPETILSRTQHFHLLNIQKQHIIEKLTEIVDLEKISIDKEALEKIAFYSQGSLRDALNLLDQISSYETDLITVTCVQEIKGAVEESNLIKLLQYTFNKDLNSIISLLDKINNEGKNILILFNDLIIILKNCLLEELLSPHDKKIKLENFSLELANYVLKTLIDYQQNLKNSDLKESFLEIIFIQMLSSKIFKNHENKVFLNYKQNIEISQQLPYQKEKYQKKIFDILFNSDESKKQLILNAWYKLKSYKNNTLKKAANFLFKGKLIAVGLNNEMLLVYEESEILENVKQKDIKKQILTILNSKKNIIKDFVVILQKNWKLYETYYLQHKNKIVLYSNKNLTKNKENLLNKKININNELILNKEKLPNNENLNKAENNLSNKYLHNEKKITDQNLPKNKSVLSLTEKLFDKDIIEIKEEMD</sequence>
<dbReference type="GO" id="GO:0046872">
    <property type="term" value="F:metal ion binding"/>
    <property type="evidence" value="ECO:0007669"/>
    <property type="project" value="UniProtKB-KW"/>
</dbReference>
<keyword evidence="8" id="KW-0808">Transferase</keyword>
<keyword evidence="4" id="KW-0862">Zinc</keyword>
<evidence type="ECO:0000256" key="2">
    <source>
        <dbReference type="ARBA" id="ARBA00022723"/>
    </source>
</evidence>
<comment type="similarity">
    <text evidence="1 8">Belongs to the DnaX/STICHEL family.</text>
</comment>
<protein>
    <recommendedName>
        <fullName evidence="8">DNA polymerase III subunit gamma/tau</fullName>
        <ecNumber evidence="8">2.7.7.7</ecNumber>
    </recommendedName>
</protein>
<dbReference type="PANTHER" id="PTHR11669:SF0">
    <property type="entry name" value="PROTEIN STICHEL-LIKE 2"/>
    <property type="match status" value="1"/>
</dbReference>
<evidence type="ECO:0000313" key="10">
    <source>
        <dbReference type="EMBL" id="CAP18230.1"/>
    </source>
</evidence>
<dbReference type="Pfam" id="PF22608">
    <property type="entry name" value="DNAX_ATPase_lid"/>
    <property type="match status" value="1"/>
</dbReference>
<dbReference type="NCBIfam" id="NF004046">
    <property type="entry name" value="PRK05563.1"/>
    <property type="match status" value="1"/>
</dbReference>
<dbReference type="GO" id="GO:0003887">
    <property type="term" value="F:DNA-directed DNA polymerase activity"/>
    <property type="evidence" value="ECO:0007669"/>
    <property type="project" value="UniProtKB-KW"/>
</dbReference>
<dbReference type="STRING" id="37692.ATP_00043"/>
<evidence type="ECO:0000256" key="6">
    <source>
        <dbReference type="ARBA" id="ARBA00022932"/>
    </source>
</evidence>
<reference evidence="10 11" key="1">
    <citation type="journal article" date="2008" name="BMC Genomics">
        <title>The linear chromosome of the plant-pathogenic mycoplasma 'Candidatus Phytoplasma mali'.</title>
        <authorList>
            <person name="Kube M."/>
            <person name="Schneider B."/>
            <person name="Kuhl H."/>
            <person name="Dandekar T."/>
            <person name="Heitmann K."/>
            <person name="Migdoll A.M."/>
            <person name="Reinhardt R."/>
            <person name="Seemueller E."/>
        </authorList>
    </citation>
    <scope>NUCLEOTIDE SEQUENCE [LARGE SCALE GENOMIC DNA]</scope>
    <source>
        <strain evidence="10 11">AT</strain>
    </source>
</reference>
<comment type="catalytic activity">
    <reaction evidence="7 8">
        <text>DNA(n) + a 2'-deoxyribonucleoside 5'-triphosphate = DNA(n+1) + diphosphate</text>
        <dbReference type="Rhea" id="RHEA:22508"/>
        <dbReference type="Rhea" id="RHEA-COMP:17339"/>
        <dbReference type="Rhea" id="RHEA-COMP:17340"/>
        <dbReference type="ChEBI" id="CHEBI:33019"/>
        <dbReference type="ChEBI" id="CHEBI:61560"/>
        <dbReference type="ChEBI" id="CHEBI:173112"/>
        <dbReference type="EC" id="2.7.7.7"/>
    </reaction>
</comment>
<dbReference type="Gene3D" id="3.40.50.300">
    <property type="entry name" value="P-loop containing nucleotide triphosphate hydrolases"/>
    <property type="match status" value="1"/>
</dbReference>
<dbReference type="PANTHER" id="PTHR11669">
    <property type="entry name" value="REPLICATION FACTOR C / DNA POLYMERASE III GAMMA-TAU SUBUNIT"/>
    <property type="match status" value="1"/>
</dbReference>
<evidence type="ECO:0000256" key="3">
    <source>
        <dbReference type="ARBA" id="ARBA00022741"/>
    </source>
</evidence>
<keyword evidence="8" id="KW-0235">DNA replication</keyword>
<keyword evidence="5 8" id="KW-0067">ATP-binding</keyword>
<dbReference type="AlphaFoldDB" id="B3R066"/>
<keyword evidence="6 8" id="KW-0239">DNA-directed DNA polymerase</keyword>
<dbReference type="SMART" id="SM00382">
    <property type="entry name" value="AAA"/>
    <property type="match status" value="1"/>
</dbReference>
<dbReference type="KEGG" id="pml:ATP_00043"/>
<dbReference type="GO" id="GO:0006261">
    <property type="term" value="P:DNA-templated DNA replication"/>
    <property type="evidence" value="ECO:0007669"/>
    <property type="project" value="TreeGrafter"/>
</dbReference>
<dbReference type="Proteomes" id="UP000002020">
    <property type="component" value="Chromosome"/>
</dbReference>
<dbReference type="FunFam" id="3.40.50.300:FF:000014">
    <property type="entry name" value="DNA polymerase III subunit gamma/tau"/>
    <property type="match status" value="1"/>
</dbReference>
<evidence type="ECO:0000256" key="4">
    <source>
        <dbReference type="ARBA" id="ARBA00022833"/>
    </source>
</evidence>
<proteinExistence type="inferred from homology"/>
<evidence type="ECO:0000256" key="5">
    <source>
        <dbReference type="ARBA" id="ARBA00022840"/>
    </source>
</evidence>
<dbReference type="EMBL" id="CU469464">
    <property type="protein sequence ID" value="CAP18230.1"/>
    <property type="molecule type" value="Genomic_DNA"/>
</dbReference>
<accession>B3R066</accession>
<dbReference type="CDD" id="cd18137">
    <property type="entry name" value="HLD_clamp_pol_III_gamma_tau"/>
    <property type="match status" value="1"/>
</dbReference>